<organism evidence="1 2">
    <name type="scientific">Thalassotalea piscium</name>
    <dbReference type="NCBI Taxonomy" id="1230533"/>
    <lineage>
        <taxon>Bacteria</taxon>
        <taxon>Pseudomonadati</taxon>
        <taxon>Pseudomonadota</taxon>
        <taxon>Gammaproteobacteria</taxon>
        <taxon>Alteromonadales</taxon>
        <taxon>Colwelliaceae</taxon>
        <taxon>Thalassotalea</taxon>
    </lineage>
</organism>
<keyword evidence="2" id="KW-1185">Reference proteome</keyword>
<dbReference type="AlphaFoldDB" id="A0A7X0NH54"/>
<sequence>MGIYIYLSRNSVKKAWKCANSNQHTHELCAYNKKPRKNVVFLNKLMRLYKAVLNFLRLLVLVDSHK</sequence>
<reference evidence="1 2" key="1">
    <citation type="submission" date="2020-08" db="EMBL/GenBank/DDBJ databases">
        <title>Genomic Encyclopedia of Type Strains, Phase IV (KMG-IV): sequencing the most valuable type-strain genomes for metagenomic binning, comparative biology and taxonomic classification.</title>
        <authorList>
            <person name="Goeker M."/>
        </authorList>
    </citation>
    <scope>NUCLEOTIDE SEQUENCE [LARGE SCALE GENOMIC DNA]</scope>
    <source>
        <strain evidence="1 2">DSM 26287</strain>
    </source>
</reference>
<comment type="caution">
    <text evidence="1">The sequence shown here is derived from an EMBL/GenBank/DDBJ whole genome shotgun (WGS) entry which is preliminary data.</text>
</comment>
<name>A0A7X0NH54_9GAMM</name>
<gene>
    <name evidence="1" type="ORF">HNQ55_001899</name>
</gene>
<dbReference type="EMBL" id="JACHHU010000013">
    <property type="protein sequence ID" value="MBB6543384.1"/>
    <property type="molecule type" value="Genomic_DNA"/>
</dbReference>
<proteinExistence type="predicted"/>
<evidence type="ECO:0000313" key="2">
    <source>
        <dbReference type="Proteomes" id="UP000537141"/>
    </source>
</evidence>
<evidence type="ECO:0000313" key="1">
    <source>
        <dbReference type="EMBL" id="MBB6543384.1"/>
    </source>
</evidence>
<protein>
    <submittedName>
        <fullName evidence="1">Uncharacterized protein</fullName>
    </submittedName>
</protein>
<accession>A0A7X0NH54</accession>
<dbReference type="Proteomes" id="UP000537141">
    <property type="component" value="Unassembled WGS sequence"/>
</dbReference>